<evidence type="ECO:0000313" key="3">
    <source>
        <dbReference type="Proteomes" id="UP001397290"/>
    </source>
</evidence>
<sequence length="251" mass="29221">MCRPVYLYCPYCKARYFFMWEECSYFWARYQYIVIDQGNFDSRPRLSRRTDEPPACGGVIQEDKNRHFELGSCPRLRRCPSLQALHQRHRQQQQQQQQTPTPTQHRVRKRNVMMQTNGRGEEESMEERRKREFAERFFRKRPVMPIARFNDTADSDYENDDGKDDGKDEGPAHEEPTTEFEDEESEVLSEQAAASGGPVQIRRPITGAELSHSLDSTIIESGSEVDSSDWEEEEQNLPVRGRKAGPAHSSI</sequence>
<comment type="caution">
    <text evidence="2">The sequence shown here is derived from an EMBL/GenBank/DDBJ whole genome shotgun (WGS) entry which is preliminary data.</text>
</comment>
<feature type="compositionally biased region" description="Acidic residues" evidence="1">
    <location>
        <begin position="226"/>
        <end position="235"/>
    </location>
</feature>
<accession>A0AAW0RQL0</accession>
<feature type="compositionally biased region" description="Acidic residues" evidence="1">
    <location>
        <begin position="153"/>
        <end position="163"/>
    </location>
</feature>
<protein>
    <submittedName>
        <fullName evidence="2">Uncharacterized protein</fullName>
    </submittedName>
</protein>
<evidence type="ECO:0000313" key="2">
    <source>
        <dbReference type="EMBL" id="KAK8144370.1"/>
    </source>
</evidence>
<dbReference type="AlphaFoldDB" id="A0AAW0RQL0"/>
<feature type="region of interest" description="Disordered" evidence="1">
    <location>
        <begin position="149"/>
        <end position="251"/>
    </location>
</feature>
<keyword evidence="3" id="KW-1185">Reference proteome</keyword>
<proteinExistence type="predicted"/>
<reference evidence="2 3" key="1">
    <citation type="submission" date="2020-02" db="EMBL/GenBank/DDBJ databases">
        <title>Comparative genomics of the hypocrealean fungal genus Beauvera.</title>
        <authorList>
            <person name="Showalter D.N."/>
            <person name="Bushley K.E."/>
            <person name="Rehner S.A."/>
        </authorList>
    </citation>
    <scope>NUCLEOTIDE SEQUENCE [LARGE SCALE GENOMIC DNA]</scope>
    <source>
        <strain evidence="2 3">ARSEF4384</strain>
    </source>
</reference>
<feature type="compositionally biased region" description="Basic and acidic residues" evidence="1">
    <location>
        <begin position="119"/>
        <end position="128"/>
    </location>
</feature>
<gene>
    <name evidence="2" type="ORF">G3M48_005898</name>
</gene>
<feature type="compositionally biased region" description="Acidic residues" evidence="1">
    <location>
        <begin position="177"/>
        <end position="187"/>
    </location>
</feature>
<evidence type="ECO:0000256" key="1">
    <source>
        <dbReference type="SAM" id="MobiDB-lite"/>
    </source>
</evidence>
<dbReference type="Proteomes" id="UP001397290">
    <property type="component" value="Unassembled WGS sequence"/>
</dbReference>
<organism evidence="2 3">
    <name type="scientific">Beauveria asiatica</name>
    <dbReference type="NCBI Taxonomy" id="1069075"/>
    <lineage>
        <taxon>Eukaryota</taxon>
        <taxon>Fungi</taxon>
        <taxon>Dikarya</taxon>
        <taxon>Ascomycota</taxon>
        <taxon>Pezizomycotina</taxon>
        <taxon>Sordariomycetes</taxon>
        <taxon>Hypocreomycetidae</taxon>
        <taxon>Hypocreales</taxon>
        <taxon>Cordycipitaceae</taxon>
        <taxon>Beauveria</taxon>
    </lineage>
</organism>
<feature type="region of interest" description="Disordered" evidence="1">
    <location>
        <begin position="84"/>
        <end position="128"/>
    </location>
</feature>
<name>A0AAW0RQL0_9HYPO</name>
<dbReference type="EMBL" id="JAAHCF010000396">
    <property type="protein sequence ID" value="KAK8144370.1"/>
    <property type="molecule type" value="Genomic_DNA"/>
</dbReference>
<feature type="compositionally biased region" description="Basic and acidic residues" evidence="1">
    <location>
        <begin position="164"/>
        <end position="176"/>
    </location>
</feature>
<feature type="compositionally biased region" description="Low complexity" evidence="1">
    <location>
        <begin position="92"/>
        <end position="104"/>
    </location>
</feature>